<evidence type="ECO:0000256" key="2">
    <source>
        <dbReference type="ARBA" id="ARBA00005290"/>
    </source>
</evidence>
<name>A0A232EX31_9HYME</name>
<proteinExistence type="inferred from homology"/>
<dbReference type="GO" id="GO:0000981">
    <property type="term" value="F:DNA-binding transcription factor activity, RNA polymerase II-specific"/>
    <property type="evidence" value="ECO:0007669"/>
    <property type="project" value="InterPro"/>
</dbReference>
<dbReference type="GO" id="GO:0005634">
    <property type="term" value="C:nucleus"/>
    <property type="evidence" value="ECO:0007669"/>
    <property type="project" value="UniProtKB-SubCell"/>
</dbReference>
<evidence type="ECO:0000256" key="15">
    <source>
        <dbReference type="SAM" id="Phobius"/>
    </source>
</evidence>
<keyword evidence="15" id="KW-0472">Membrane</keyword>
<feature type="coiled-coil region" evidence="13">
    <location>
        <begin position="242"/>
        <end position="276"/>
    </location>
</feature>
<dbReference type="SUPFAM" id="SSF46689">
    <property type="entry name" value="Homeodomain-like"/>
    <property type="match status" value="2"/>
</dbReference>
<evidence type="ECO:0000256" key="14">
    <source>
        <dbReference type="SAM" id="MobiDB-lite"/>
    </source>
</evidence>
<organism evidence="17 18">
    <name type="scientific">Trichomalopsis sarcophagae</name>
    <dbReference type="NCBI Taxonomy" id="543379"/>
    <lineage>
        <taxon>Eukaryota</taxon>
        <taxon>Metazoa</taxon>
        <taxon>Ecdysozoa</taxon>
        <taxon>Arthropoda</taxon>
        <taxon>Hexapoda</taxon>
        <taxon>Insecta</taxon>
        <taxon>Pterygota</taxon>
        <taxon>Neoptera</taxon>
        <taxon>Endopterygota</taxon>
        <taxon>Hymenoptera</taxon>
        <taxon>Apocrita</taxon>
        <taxon>Proctotrupomorpha</taxon>
        <taxon>Chalcidoidea</taxon>
        <taxon>Pteromalidae</taxon>
        <taxon>Pteromalinae</taxon>
        <taxon>Trichomalopsis</taxon>
    </lineage>
</organism>
<feature type="compositionally biased region" description="Basic and acidic residues" evidence="14">
    <location>
        <begin position="149"/>
        <end position="173"/>
    </location>
</feature>
<feature type="region of interest" description="Disordered" evidence="14">
    <location>
        <begin position="149"/>
        <end position="176"/>
    </location>
</feature>
<evidence type="ECO:0000256" key="3">
    <source>
        <dbReference type="ARBA" id="ARBA00022473"/>
    </source>
</evidence>
<keyword evidence="15" id="KW-0812">Transmembrane</keyword>
<dbReference type="Gene3D" id="3.40.50.300">
    <property type="entry name" value="P-loop containing nucleotide triphosphate hydrolases"/>
    <property type="match status" value="1"/>
</dbReference>
<feature type="transmembrane region" description="Helical" evidence="15">
    <location>
        <begin position="374"/>
        <end position="393"/>
    </location>
</feature>
<dbReference type="PANTHER" id="PTHR46294:SF4">
    <property type="entry name" value="SEGMENTATION PROTEIN EVEN-SKIPPED"/>
    <property type="match status" value="1"/>
</dbReference>
<evidence type="ECO:0000256" key="10">
    <source>
        <dbReference type="ARBA" id="ARBA00038449"/>
    </source>
</evidence>
<dbReference type="InterPro" id="IPR052002">
    <property type="entry name" value="Even-skipped_HD"/>
</dbReference>
<protein>
    <recommendedName>
        <fullName evidence="16">Homeobox domain-containing protein</fullName>
    </recommendedName>
</protein>
<dbReference type="GO" id="GO:0005525">
    <property type="term" value="F:GTP binding"/>
    <property type="evidence" value="ECO:0007669"/>
    <property type="project" value="UniProtKB-KW"/>
</dbReference>
<evidence type="ECO:0000259" key="16">
    <source>
        <dbReference type="PROSITE" id="PS50071"/>
    </source>
</evidence>
<keyword evidence="7" id="KW-0342">GTP-binding</keyword>
<keyword evidence="5" id="KW-0378">Hydrolase</keyword>
<dbReference type="Gene3D" id="1.10.10.60">
    <property type="entry name" value="Homeodomain-like"/>
    <property type="match status" value="2"/>
</dbReference>
<keyword evidence="9 11" id="KW-0539">Nucleus</keyword>
<dbReference type="GO" id="GO:0000978">
    <property type="term" value="F:RNA polymerase II cis-regulatory region sequence-specific DNA binding"/>
    <property type="evidence" value="ECO:0007669"/>
    <property type="project" value="TreeGrafter"/>
</dbReference>
<evidence type="ECO:0000256" key="7">
    <source>
        <dbReference type="ARBA" id="ARBA00023134"/>
    </source>
</evidence>
<dbReference type="InterPro" id="IPR001356">
    <property type="entry name" value="HD"/>
</dbReference>
<dbReference type="Pfam" id="PF00046">
    <property type="entry name" value="Homeodomain"/>
    <property type="match status" value="2"/>
</dbReference>
<reference evidence="17 18" key="1">
    <citation type="journal article" date="2017" name="Curr. Biol.">
        <title>The Evolution of Venom by Co-option of Single-Copy Genes.</title>
        <authorList>
            <person name="Martinson E.O."/>
            <person name="Mrinalini"/>
            <person name="Kelkar Y.D."/>
            <person name="Chang C.H."/>
            <person name="Werren J.H."/>
        </authorList>
    </citation>
    <scope>NUCLEOTIDE SEQUENCE [LARGE SCALE GENOMIC DNA]</scope>
    <source>
        <strain evidence="17 18">Alberta</strain>
        <tissue evidence="17">Whole body</tissue>
    </source>
</reference>
<dbReference type="InterPro" id="IPR009057">
    <property type="entry name" value="Homeodomain-like_sf"/>
</dbReference>
<dbReference type="InterPro" id="IPR000047">
    <property type="entry name" value="HTH_motif"/>
</dbReference>
<feature type="domain" description="Homeobox" evidence="16">
    <location>
        <begin position="190"/>
        <end position="250"/>
    </location>
</feature>
<evidence type="ECO:0000256" key="8">
    <source>
        <dbReference type="ARBA" id="ARBA00023155"/>
    </source>
</evidence>
<sequence length="396" mass="46484">MAEDEQQQKEDKSLHHCTWKTQVMDPNSRKFSRVRGAITNDQLLALEKEFQLRKSDNSRPNRCKLAAELGLSEVQVRVWFQNRRLRQKIIDAQAKEERERQRMTLGWTCPYPAFAVAQASNPAAAYHFGPTPVRAEPAKNKLKDNLTMAEDRSTSKSNDHSKPNPEQQQKEENTVPTHYYVSYGSKMIDPNIREFGRAYTRNQIIRLEKEFRRENDDSEPRRYELAAELGLTVKQIKVWFQNRRMMEKYRRLKDKRQRKEEKRQRMEEKRQRIALARSCPTYEMYNADPVMAAVQTATPPAVHNAAPRGFREPELGRTTLVARVVSRHYDIRPSTSRRNYDYVIIDVPSQLEVLRWLDSGSIITEALAQNFSTIVFYLVIAALTYLLYYSLFYRPT</sequence>
<dbReference type="Proteomes" id="UP000215335">
    <property type="component" value="Unassembled WGS sequence"/>
</dbReference>
<dbReference type="EMBL" id="NNAY01001793">
    <property type="protein sequence ID" value="OXU22905.1"/>
    <property type="molecule type" value="Genomic_DNA"/>
</dbReference>
<dbReference type="GO" id="GO:0016787">
    <property type="term" value="F:hydrolase activity"/>
    <property type="evidence" value="ECO:0007669"/>
    <property type="project" value="UniProtKB-KW"/>
</dbReference>
<comment type="caution">
    <text evidence="17">The sequence shown here is derived from an EMBL/GenBank/DDBJ whole genome shotgun (WGS) entry which is preliminary data.</text>
</comment>
<evidence type="ECO:0000313" key="18">
    <source>
        <dbReference type="Proteomes" id="UP000215335"/>
    </source>
</evidence>
<dbReference type="AlphaFoldDB" id="A0A232EX31"/>
<evidence type="ECO:0000256" key="4">
    <source>
        <dbReference type="ARBA" id="ARBA00022741"/>
    </source>
</evidence>
<evidence type="ECO:0000256" key="9">
    <source>
        <dbReference type="ARBA" id="ARBA00023242"/>
    </source>
</evidence>
<evidence type="ECO:0000256" key="5">
    <source>
        <dbReference type="ARBA" id="ARBA00022801"/>
    </source>
</evidence>
<dbReference type="STRING" id="543379.A0A232EX31"/>
<dbReference type="InterPro" id="IPR004130">
    <property type="entry name" value="Gpn"/>
</dbReference>
<evidence type="ECO:0000256" key="1">
    <source>
        <dbReference type="ARBA" id="ARBA00004123"/>
    </source>
</evidence>
<keyword evidence="6 11" id="KW-0238">DNA-binding</keyword>
<accession>A0A232EX31</accession>
<dbReference type="OrthoDB" id="6159439at2759"/>
<dbReference type="Pfam" id="PF03029">
    <property type="entry name" value="ATP_bind_1"/>
    <property type="match status" value="1"/>
</dbReference>
<evidence type="ECO:0000256" key="11">
    <source>
        <dbReference type="PROSITE-ProRule" id="PRU00108"/>
    </source>
</evidence>
<keyword evidence="15" id="KW-1133">Transmembrane helix</keyword>
<feature type="domain" description="Homeobox" evidence="16">
    <location>
        <begin position="29"/>
        <end position="90"/>
    </location>
</feature>
<keyword evidence="3" id="KW-0217">Developmental protein</keyword>
<dbReference type="PROSITE" id="PS00027">
    <property type="entry name" value="HOMEOBOX_1"/>
    <property type="match status" value="2"/>
</dbReference>
<evidence type="ECO:0000313" key="17">
    <source>
        <dbReference type="EMBL" id="OXU22905.1"/>
    </source>
</evidence>
<comment type="similarity">
    <text evidence="10">Belongs to the even-skipped homeobox family.</text>
</comment>
<dbReference type="PANTHER" id="PTHR46294">
    <property type="entry name" value="SEGMENTATION PROTEIN EVEN-SKIPPED"/>
    <property type="match status" value="1"/>
</dbReference>
<dbReference type="InterPro" id="IPR027417">
    <property type="entry name" value="P-loop_NTPase"/>
</dbReference>
<comment type="subcellular location">
    <subcellularLocation>
        <location evidence="1 11 12">Nucleus</location>
    </subcellularLocation>
</comment>
<dbReference type="InterPro" id="IPR017970">
    <property type="entry name" value="Homeobox_CS"/>
</dbReference>
<comment type="similarity">
    <text evidence="2">Belongs to the GPN-loop GTPase family.</text>
</comment>
<dbReference type="CDD" id="cd00086">
    <property type="entry name" value="homeodomain"/>
    <property type="match status" value="2"/>
</dbReference>
<evidence type="ECO:0000256" key="6">
    <source>
        <dbReference type="ARBA" id="ARBA00023125"/>
    </source>
</evidence>
<gene>
    <name evidence="17" type="ORF">TSAR_012846</name>
</gene>
<keyword evidence="8 11" id="KW-0371">Homeobox</keyword>
<evidence type="ECO:0000256" key="12">
    <source>
        <dbReference type="RuleBase" id="RU000682"/>
    </source>
</evidence>
<dbReference type="PRINTS" id="PR00031">
    <property type="entry name" value="HTHREPRESSR"/>
</dbReference>
<feature type="DNA-binding region" description="Homeobox" evidence="11">
    <location>
        <begin position="31"/>
        <end position="91"/>
    </location>
</feature>
<dbReference type="SMART" id="SM00389">
    <property type="entry name" value="HOX"/>
    <property type="match status" value="2"/>
</dbReference>
<keyword evidence="13" id="KW-0175">Coiled coil</keyword>
<evidence type="ECO:0000256" key="13">
    <source>
        <dbReference type="SAM" id="Coils"/>
    </source>
</evidence>
<keyword evidence="4" id="KW-0547">Nucleotide-binding</keyword>
<feature type="DNA-binding region" description="Homeobox" evidence="11">
    <location>
        <begin position="192"/>
        <end position="251"/>
    </location>
</feature>
<keyword evidence="18" id="KW-1185">Reference proteome</keyword>
<dbReference type="PROSITE" id="PS50071">
    <property type="entry name" value="HOMEOBOX_2"/>
    <property type="match status" value="2"/>
</dbReference>